<dbReference type="AlphaFoldDB" id="E3DM68"/>
<dbReference type="EMBL" id="CP002175">
    <property type="protein sequence ID" value="ADO77346.1"/>
    <property type="molecule type" value="Genomic_DNA"/>
</dbReference>
<feature type="transmembrane region" description="Helical" evidence="1">
    <location>
        <begin position="66"/>
        <end position="84"/>
    </location>
</feature>
<organism evidence="2 3">
    <name type="scientific">Halanaerobium praevalens (strain ATCC 33744 / DSM 2228 / GSL)</name>
    <dbReference type="NCBI Taxonomy" id="572479"/>
    <lineage>
        <taxon>Bacteria</taxon>
        <taxon>Bacillati</taxon>
        <taxon>Bacillota</taxon>
        <taxon>Clostridia</taxon>
        <taxon>Halanaerobiales</taxon>
        <taxon>Halanaerobiaceae</taxon>
        <taxon>Halanaerobium</taxon>
    </lineage>
</organism>
<evidence type="ECO:0000313" key="2">
    <source>
        <dbReference type="EMBL" id="ADO77346.1"/>
    </source>
</evidence>
<dbReference type="InterPro" id="IPR016566">
    <property type="entry name" value="UCP010219"/>
</dbReference>
<dbReference type="eggNOG" id="ENOG5031215">
    <property type="taxonomic scope" value="Bacteria"/>
</dbReference>
<feature type="transmembrane region" description="Helical" evidence="1">
    <location>
        <begin position="90"/>
        <end position="111"/>
    </location>
</feature>
<feature type="transmembrane region" description="Helical" evidence="1">
    <location>
        <begin position="28"/>
        <end position="54"/>
    </location>
</feature>
<keyword evidence="1" id="KW-0472">Membrane</keyword>
<dbReference type="HOGENOM" id="CLU_1238783_0_0_9"/>
<dbReference type="OrthoDB" id="2110964at2"/>
<reference evidence="3" key="1">
    <citation type="submission" date="2010-10" db="EMBL/GenBank/DDBJ databases">
        <title>The complete genome of Halanaerobium praevalens DSM 2228.</title>
        <authorList>
            <consortium name="US DOE Joint Genome Institute (JGI-PGF)"/>
            <person name="Lucas S."/>
            <person name="Copeland A."/>
            <person name="Lapidus A."/>
            <person name="Glavina del Rio T."/>
            <person name="Dalin E."/>
            <person name="Tice H."/>
            <person name="Bruce D."/>
            <person name="Goodwin L."/>
            <person name="Pitluck S."/>
            <person name="Kyrpides N."/>
            <person name="Mavromatis K."/>
            <person name="Ivanova N."/>
            <person name="Ovchinnikova G."/>
            <person name="Chertkov O."/>
            <person name="Detter J.C."/>
            <person name="Han C."/>
            <person name="Larimer F."/>
            <person name="Land M."/>
            <person name="Hauser L."/>
            <person name="Markowitz V."/>
            <person name="Cheng J.-F."/>
            <person name="Hugenholtz P."/>
            <person name="Woyke T."/>
            <person name="Wu D."/>
            <person name="Tindall B."/>
            <person name="Pomrenke H.G."/>
            <person name="Brambilla E."/>
            <person name="Klenk H.-P."/>
            <person name="Eisen J.A."/>
        </authorList>
    </citation>
    <scope>NUCLEOTIDE SEQUENCE [LARGE SCALE GENOMIC DNA]</scope>
    <source>
        <strain evidence="3">ATCC 33744 / DSM 2228 / GSL</strain>
    </source>
</reference>
<dbReference type="STRING" id="572479.Hprae_1208"/>
<keyword evidence="1" id="KW-0812">Transmembrane</keyword>
<accession>E3DM68</accession>
<keyword evidence="1" id="KW-1133">Transmembrane helix</keyword>
<evidence type="ECO:0008006" key="4">
    <source>
        <dbReference type="Google" id="ProtNLM"/>
    </source>
</evidence>
<evidence type="ECO:0000256" key="1">
    <source>
        <dbReference type="SAM" id="Phobius"/>
    </source>
</evidence>
<dbReference type="Proteomes" id="UP000006866">
    <property type="component" value="Chromosome"/>
</dbReference>
<dbReference type="PATRIC" id="fig|572479.3.peg.1220"/>
<dbReference type="RefSeq" id="WP_014553373.1">
    <property type="nucleotide sequence ID" value="NC_017455.1"/>
</dbReference>
<keyword evidence="3" id="KW-1185">Reference proteome</keyword>
<name>E3DM68_HALPG</name>
<protein>
    <recommendedName>
        <fullName evidence="4">DUF3159 domain-containing protein</fullName>
    </recommendedName>
</protein>
<gene>
    <name evidence="2" type="ordered locus">Hprae_1208</name>
</gene>
<feature type="transmembrane region" description="Helical" evidence="1">
    <location>
        <begin position="143"/>
        <end position="163"/>
    </location>
</feature>
<sequence>MKINKSEIKAELSSIFLNKTFDALLPPLIYTIINSIFGLKTALILAVITAFFNFTKRVLQKDNWKYSLAGLAGVIIAALFAYLSNNAGNYFIPALISSAFLVLAALISILLNKPLAAWASHLSRGWPLDWFWRDDIKPAYREVTIFWTLYFGLRLIIQLRLFFSNAVLNLAWVNLLLGWPAIIAILIISYIYGIWRLNKLGGPGVDEFKNNKKPPWDGQKRGF</sequence>
<reference evidence="2 3" key="2">
    <citation type="journal article" date="2011" name="Stand. Genomic Sci.">
        <title>Complete genome sequence of the extremely halophilic Halanaerobium praevalens type strain (GSL).</title>
        <authorList>
            <person name="Ivanova N."/>
            <person name="Sikorski J."/>
            <person name="Chertkov O."/>
            <person name="Nolan M."/>
            <person name="Lucas S."/>
            <person name="Hammon N."/>
            <person name="Deshpande S."/>
            <person name="Cheng J.F."/>
            <person name="Tapia R."/>
            <person name="Han C."/>
            <person name="Goodwin L."/>
            <person name="Pitluck S."/>
            <person name="Huntemann M."/>
            <person name="Liolios K."/>
            <person name="Pagani I."/>
            <person name="Mavromatis K."/>
            <person name="Ovchinikova G."/>
            <person name="Pati A."/>
            <person name="Chen A."/>
            <person name="Palaniappan K."/>
            <person name="Land M."/>
            <person name="Hauser L."/>
            <person name="Brambilla E.M."/>
            <person name="Kannan K.P."/>
            <person name="Rohde M."/>
            <person name="Tindall B.J."/>
            <person name="Goker M."/>
            <person name="Detter J.C."/>
            <person name="Woyke T."/>
            <person name="Bristow J."/>
            <person name="Eisen J.A."/>
            <person name="Markowitz V."/>
            <person name="Hugenholtz P."/>
            <person name="Kyrpides N.C."/>
            <person name="Klenk H.P."/>
            <person name="Lapidus A."/>
        </authorList>
    </citation>
    <scope>NUCLEOTIDE SEQUENCE [LARGE SCALE GENOMIC DNA]</scope>
    <source>
        <strain evidence="3">ATCC 33744 / DSM 2228 / GSL</strain>
    </source>
</reference>
<dbReference type="KEGG" id="hpk:Hprae_1208"/>
<evidence type="ECO:0000313" key="3">
    <source>
        <dbReference type="Proteomes" id="UP000006866"/>
    </source>
</evidence>
<dbReference type="Pfam" id="PF11361">
    <property type="entry name" value="DUF3159"/>
    <property type="match status" value="1"/>
</dbReference>
<proteinExistence type="predicted"/>
<feature type="transmembrane region" description="Helical" evidence="1">
    <location>
        <begin position="169"/>
        <end position="192"/>
    </location>
</feature>